<feature type="transmembrane region" description="Helical" evidence="15">
    <location>
        <begin position="123"/>
        <end position="143"/>
    </location>
</feature>
<proteinExistence type="inferred from homology"/>
<evidence type="ECO:0000256" key="8">
    <source>
        <dbReference type="ARBA" id="ARBA00022989"/>
    </source>
</evidence>
<dbReference type="InterPro" id="IPR027470">
    <property type="entry name" value="Cation_efflux_CTD"/>
</dbReference>
<evidence type="ECO:0000259" key="16">
    <source>
        <dbReference type="Pfam" id="PF01545"/>
    </source>
</evidence>
<evidence type="ECO:0000256" key="6">
    <source>
        <dbReference type="ARBA" id="ARBA00022692"/>
    </source>
</evidence>
<evidence type="ECO:0000256" key="9">
    <source>
        <dbReference type="ARBA" id="ARBA00023136"/>
    </source>
</evidence>
<comment type="catalytic activity">
    <reaction evidence="11">
        <text>Zn(2+)(in) + H(+)(out) = Zn(2+)(out) + H(+)(in)</text>
        <dbReference type="Rhea" id="RHEA:28839"/>
        <dbReference type="ChEBI" id="CHEBI:15378"/>
        <dbReference type="ChEBI" id="CHEBI:29105"/>
    </reaction>
</comment>
<dbReference type="InterPro" id="IPR002524">
    <property type="entry name" value="Cation_efflux"/>
</dbReference>
<evidence type="ECO:0000256" key="3">
    <source>
        <dbReference type="ARBA" id="ARBA00022448"/>
    </source>
</evidence>
<dbReference type="HOGENOM" id="CLU_013430_3_0_6"/>
<comment type="similarity">
    <text evidence="2">Belongs to the cation diffusion facilitator (CDF) transporter (TC 2.A.4) family. FieF subfamily.</text>
</comment>
<dbReference type="KEGG" id="pin:Ping_3300"/>
<evidence type="ECO:0000256" key="2">
    <source>
        <dbReference type="ARBA" id="ARBA00010212"/>
    </source>
</evidence>
<evidence type="ECO:0000256" key="12">
    <source>
        <dbReference type="ARBA" id="ARBA00050984"/>
    </source>
</evidence>
<feature type="domain" description="Cation efflux protein cytoplasmic" evidence="17">
    <location>
        <begin position="215"/>
        <end position="291"/>
    </location>
</feature>
<evidence type="ECO:0000313" key="19">
    <source>
        <dbReference type="Proteomes" id="UP000000639"/>
    </source>
</evidence>
<dbReference type="SUPFAM" id="SSF161111">
    <property type="entry name" value="Cation efflux protein transmembrane domain-like"/>
    <property type="match status" value="1"/>
</dbReference>
<comment type="subunit">
    <text evidence="13">Homodimer. The subunits are held together in a parallel orientation through zinc binding at the interface of the cytoplasmic domains.</text>
</comment>
<dbReference type="Gene3D" id="3.30.70.1350">
    <property type="entry name" value="Cation efflux protein, cytoplasmic domain"/>
    <property type="match status" value="1"/>
</dbReference>
<reference evidence="18 19" key="1">
    <citation type="submission" date="2007-01" db="EMBL/GenBank/DDBJ databases">
        <title>Complete sequence of Psychromonas ingrahamii 37.</title>
        <authorList>
            <consortium name="US DOE Joint Genome Institute"/>
            <person name="Copeland A."/>
            <person name="Lucas S."/>
            <person name="Lapidus A."/>
            <person name="Barry K."/>
            <person name="Detter J.C."/>
            <person name="Glavina del Rio T."/>
            <person name="Hammon N."/>
            <person name="Israni S."/>
            <person name="Dalin E."/>
            <person name="Tice H."/>
            <person name="Pitluck S."/>
            <person name="Thompson L.S."/>
            <person name="Brettin T."/>
            <person name="Bruce D."/>
            <person name="Han C."/>
            <person name="Tapia R."/>
            <person name="Schmutz J."/>
            <person name="Larimer F."/>
            <person name="Land M."/>
            <person name="Hauser L."/>
            <person name="Kyrpides N."/>
            <person name="Ivanova N."/>
            <person name="Staley J."/>
            <person name="Richardson P."/>
        </authorList>
    </citation>
    <scope>NUCLEOTIDE SEQUENCE [LARGE SCALE GENOMIC DNA]</scope>
    <source>
        <strain evidence="18 19">37</strain>
    </source>
</reference>
<keyword evidence="3" id="KW-0813">Transport</keyword>
<dbReference type="GO" id="GO:0006882">
    <property type="term" value="P:intracellular zinc ion homeostasis"/>
    <property type="evidence" value="ECO:0007669"/>
    <property type="project" value="TreeGrafter"/>
</dbReference>
<dbReference type="Pfam" id="PF16916">
    <property type="entry name" value="ZT_dimer"/>
    <property type="match status" value="1"/>
</dbReference>
<evidence type="ECO:0000256" key="5">
    <source>
        <dbReference type="ARBA" id="ARBA00022496"/>
    </source>
</evidence>
<dbReference type="eggNOG" id="COG0053">
    <property type="taxonomic scope" value="Bacteria"/>
</dbReference>
<evidence type="ECO:0000256" key="14">
    <source>
        <dbReference type="ARBA" id="ARBA00072262"/>
    </source>
</evidence>
<keyword evidence="19" id="KW-1185">Reference proteome</keyword>
<organism evidence="18 19">
    <name type="scientific">Psychromonas ingrahamii (strain DSM 17664 / CCUG 51855 / 37)</name>
    <dbReference type="NCBI Taxonomy" id="357804"/>
    <lineage>
        <taxon>Bacteria</taxon>
        <taxon>Pseudomonadati</taxon>
        <taxon>Pseudomonadota</taxon>
        <taxon>Gammaproteobacteria</taxon>
        <taxon>Alteromonadales</taxon>
        <taxon>Psychromonadaceae</taxon>
        <taxon>Psychromonas</taxon>
    </lineage>
</organism>
<dbReference type="SUPFAM" id="SSF160240">
    <property type="entry name" value="Cation efflux protein cytoplasmic domain-like"/>
    <property type="match status" value="1"/>
</dbReference>
<comment type="subcellular location">
    <subcellularLocation>
        <location evidence="1">Cell membrane</location>
        <topology evidence="1">Multi-pass membrane protein</topology>
    </subcellularLocation>
</comment>
<evidence type="ECO:0000256" key="11">
    <source>
        <dbReference type="ARBA" id="ARBA00047695"/>
    </source>
</evidence>
<dbReference type="InterPro" id="IPR050291">
    <property type="entry name" value="CDF_Transporter"/>
</dbReference>
<comment type="catalytic activity">
    <reaction evidence="12">
        <text>Cd(2+)(in) + H(+)(out) = Cd(2+)(out) + H(+)(in)</text>
        <dbReference type="Rhea" id="RHEA:28739"/>
        <dbReference type="ChEBI" id="CHEBI:15378"/>
        <dbReference type="ChEBI" id="CHEBI:48775"/>
    </reaction>
</comment>
<protein>
    <recommendedName>
        <fullName evidence="14">Cation-efflux pump FieF</fullName>
    </recommendedName>
</protein>
<dbReference type="GO" id="GO:0015086">
    <property type="term" value="F:cadmium ion transmembrane transporter activity"/>
    <property type="evidence" value="ECO:0007669"/>
    <property type="project" value="TreeGrafter"/>
</dbReference>
<feature type="transmembrane region" description="Helical" evidence="15">
    <location>
        <begin position="163"/>
        <end position="181"/>
    </location>
</feature>
<accession>A1SZS2</accession>
<dbReference type="OrthoDB" id="9806522at2"/>
<evidence type="ECO:0000256" key="13">
    <source>
        <dbReference type="ARBA" id="ARBA00062926"/>
    </source>
</evidence>
<dbReference type="GO" id="GO:0015341">
    <property type="term" value="F:zinc efflux antiporter activity"/>
    <property type="evidence" value="ECO:0007669"/>
    <property type="project" value="TreeGrafter"/>
</dbReference>
<dbReference type="GO" id="GO:0005886">
    <property type="term" value="C:plasma membrane"/>
    <property type="evidence" value="ECO:0007669"/>
    <property type="project" value="UniProtKB-SubCell"/>
</dbReference>
<dbReference type="PANTHER" id="PTHR43840">
    <property type="entry name" value="MITOCHONDRIAL METAL TRANSPORTER 1-RELATED"/>
    <property type="match status" value="1"/>
</dbReference>
<keyword evidence="7" id="KW-0406">Ion transport</keyword>
<dbReference type="Proteomes" id="UP000000639">
    <property type="component" value="Chromosome"/>
</dbReference>
<keyword evidence="6 15" id="KW-0812">Transmembrane</keyword>
<evidence type="ECO:0000256" key="15">
    <source>
        <dbReference type="SAM" id="Phobius"/>
    </source>
</evidence>
<name>A1SZS2_PSYIN</name>
<feature type="transmembrane region" description="Helical" evidence="15">
    <location>
        <begin position="86"/>
        <end position="111"/>
    </location>
</feature>
<dbReference type="STRING" id="357804.Ping_3300"/>
<keyword evidence="7" id="KW-0864">Zinc transport</keyword>
<keyword evidence="5" id="KW-0408">Iron</keyword>
<dbReference type="PANTHER" id="PTHR43840:SF41">
    <property type="entry name" value="CATION-EFFLUX PUMP FIEF"/>
    <property type="match status" value="1"/>
</dbReference>
<keyword evidence="7" id="KW-0862">Zinc</keyword>
<dbReference type="InterPro" id="IPR058533">
    <property type="entry name" value="Cation_efflux_TM"/>
</dbReference>
<dbReference type="NCBIfam" id="TIGR01297">
    <property type="entry name" value="CDF"/>
    <property type="match status" value="1"/>
</dbReference>
<feature type="domain" description="Cation efflux protein transmembrane" evidence="16">
    <location>
        <begin position="20"/>
        <end position="211"/>
    </location>
</feature>
<keyword evidence="4" id="KW-1003">Cell membrane</keyword>
<dbReference type="InterPro" id="IPR027469">
    <property type="entry name" value="Cation_efflux_TMD_sf"/>
</dbReference>
<keyword evidence="5" id="KW-0410">Iron transport</keyword>
<dbReference type="GO" id="GO:0015093">
    <property type="term" value="F:ferrous iron transmembrane transporter activity"/>
    <property type="evidence" value="ECO:0007669"/>
    <property type="project" value="TreeGrafter"/>
</dbReference>
<keyword evidence="9 15" id="KW-0472">Membrane</keyword>
<dbReference type="InterPro" id="IPR036837">
    <property type="entry name" value="Cation_efflux_CTD_sf"/>
</dbReference>
<evidence type="ECO:0000259" key="17">
    <source>
        <dbReference type="Pfam" id="PF16916"/>
    </source>
</evidence>
<sequence>MSKNLKKEEYNRLVNLAGRAAIFAASLLILVKLIAWVMTGSASILATLTDSLMDVTTSIINLLAIKIALQPADDEHRFGHGKAESLAGLAQAAFISGTSMYLMFNGISALVNGHQISATNVGIGVMIFSVIVTILLVAFQSYIVKKTDSMAIRADSLHYRTDIAMNGAVLLALILAGYGWYWADGVFAIAVSFYILHGAWQIGRLSIDALMDKQLPKSDEEKIVKTAYHIKGVRGVHDLRTRLSGNTKFIQLHLELDDNQSLLEAHNKADQLEEALESDFPRADILIHLDPLSIVEEEKLNDKLQFETSPVTSDKDNI</sequence>
<dbReference type="Gene3D" id="1.20.1510.10">
    <property type="entry name" value="Cation efflux protein transmembrane domain"/>
    <property type="match status" value="1"/>
</dbReference>
<evidence type="ECO:0000256" key="7">
    <source>
        <dbReference type="ARBA" id="ARBA00022906"/>
    </source>
</evidence>
<dbReference type="FunFam" id="1.20.1510.10:FF:000001">
    <property type="entry name" value="Ferrous-iron efflux pump FieF"/>
    <property type="match status" value="1"/>
</dbReference>
<evidence type="ECO:0000256" key="10">
    <source>
        <dbReference type="ARBA" id="ARBA00035584"/>
    </source>
</evidence>
<evidence type="ECO:0000313" key="18">
    <source>
        <dbReference type="EMBL" id="ABM04987.1"/>
    </source>
</evidence>
<dbReference type="Pfam" id="PF01545">
    <property type="entry name" value="Cation_efflux"/>
    <property type="match status" value="1"/>
</dbReference>
<keyword evidence="8 15" id="KW-1133">Transmembrane helix</keyword>
<dbReference type="FunFam" id="3.30.70.1350:FF:000002">
    <property type="entry name" value="Ferrous-iron efflux pump FieF"/>
    <property type="match status" value="1"/>
</dbReference>
<comment type="catalytic activity">
    <reaction evidence="10">
        <text>Fe(2+)(in) + H(+)(out) = Fe(2+)(out) + H(+)(in)</text>
        <dbReference type="Rhea" id="RHEA:29439"/>
        <dbReference type="ChEBI" id="CHEBI:15378"/>
        <dbReference type="ChEBI" id="CHEBI:29033"/>
    </reaction>
</comment>
<feature type="transmembrane region" description="Helical" evidence="15">
    <location>
        <begin position="20"/>
        <end position="38"/>
    </location>
</feature>
<dbReference type="EMBL" id="CP000510">
    <property type="protein sequence ID" value="ABM04987.1"/>
    <property type="molecule type" value="Genomic_DNA"/>
</dbReference>
<evidence type="ECO:0000256" key="1">
    <source>
        <dbReference type="ARBA" id="ARBA00004651"/>
    </source>
</evidence>
<gene>
    <name evidence="18" type="ordered locus">Ping_3300</name>
</gene>
<evidence type="ECO:0000256" key="4">
    <source>
        <dbReference type="ARBA" id="ARBA00022475"/>
    </source>
</evidence>
<dbReference type="RefSeq" id="WP_011771539.1">
    <property type="nucleotide sequence ID" value="NC_008709.1"/>
</dbReference>
<dbReference type="AlphaFoldDB" id="A1SZS2"/>